<proteinExistence type="predicted"/>
<keyword evidence="3" id="KW-1185">Reference proteome</keyword>
<dbReference type="Pfam" id="PF14769">
    <property type="entry name" value="CLAMP"/>
    <property type="match status" value="1"/>
</dbReference>
<gene>
    <name evidence="2" type="ORF">BCR44DRAFT_50618</name>
</gene>
<protein>
    <submittedName>
        <fullName evidence="2">Uncharacterized protein</fullName>
    </submittedName>
</protein>
<organism evidence="2 3">
    <name type="scientific">Catenaria anguillulae PL171</name>
    <dbReference type="NCBI Taxonomy" id="765915"/>
    <lineage>
        <taxon>Eukaryota</taxon>
        <taxon>Fungi</taxon>
        <taxon>Fungi incertae sedis</taxon>
        <taxon>Blastocladiomycota</taxon>
        <taxon>Blastocladiomycetes</taxon>
        <taxon>Blastocladiales</taxon>
        <taxon>Catenariaceae</taxon>
        <taxon>Catenaria</taxon>
    </lineage>
</organism>
<dbReference type="Proteomes" id="UP000193411">
    <property type="component" value="Unassembled WGS sequence"/>
</dbReference>
<evidence type="ECO:0000256" key="1">
    <source>
        <dbReference type="SAM" id="MobiDB-lite"/>
    </source>
</evidence>
<reference evidence="2 3" key="1">
    <citation type="submission" date="2016-07" db="EMBL/GenBank/DDBJ databases">
        <title>Pervasive Adenine N6-methylation of Active Genes in Fungi.</title>
        <authorList>
            <consortium name="DOE Joint Genome Institute"/>
            <person name="Mondo S.J."/>
            <person name="Dannebaum R.O."/>
            <person name="Kuo R.C."/>
            <person name="Labutti K."/>
            <person name="Haridas S."/>
            <person name="Kuo A."/>
            <person name="Salamov A."/>
            <person name="Ahrendt S.R."/>
            <person name="Lipzen A."/>
            <person name="Sullivan W."/>
            <person name="Andreopoulos W.B."/>
            <person name="Clum A."/>
            <person name="Lindquist E."/>
            <person name="Daum C."/>
            <person name="Ramamoorthy G.K."/>
            <person name="Gryganskyi A."/>
            <person name="Culley D."/>
            <person name="Magnuson J.K."/>
            <person name="James T.Y."/>
            <person name="O'Malley M.A."/>
            <person name="Stajich J.E."/>
            <person name="Spatafora J.W."/>
            <person name="Visel A."/>
            <person name="Grigoriev I.V."/>
        </authorList>
    </citation>
    <scope>NUCLEOTIDE SEQUENCE [LARGE SCALE GENOMIC DNA]</scope>
    <source>
        <strain evidence="2 3">PL171</strain>
    </source>
</reference>
<dbReference type="EMBL" id="MCFL01000027">
    <property type="protein sequence ID" value="ORZ34599.1"/>
    <property type="molecule type" value="Genomic_DNA"/>
</dbReference>
<evidence type="ECO:0000313" key="2">
    <source>
        <dbReference type="EMBL" id="ORZ34599.1"/>
    </source>
</evidence>
<name>A0A1Y2HJ76_9FUNG</name>
<accession>A0A1Y2HJ76</accession>
<evidence type="ECO:0000313" key="3">
    <source>
        <dbReference type="Proteomes" id="UP000193411"/>
    </source>
</evidence>
<dbReference type="InterPro" id="IPR032727">
    <property type="entry name" value="CLAMP"/>
</dbReference>
<feature type="region of interest" description="Disordered" evidence="1">
    <location>
        <begin position="68"/>
        <end position="114"/>
    </location>
</feature>
<dbReference type="AlphaFoldDB" id="A0A1Y2HJ76"/>
<sequence>MSATAPRFLWRSVRDRNLKARVESISEPQLRILFSHPRVETRVAILAKWLKFRTTPRVVPILPSGALQADPEDVSDAPPSDPLASTSKLSAGQGGSNAAAHGAALPPSEPEASPEELERVERVWIITELIYYLIETAWLAEFPIHAIRASLLVFLETHQALCRNPIADMDLELAYFRRLLFSTMVAQPPSYLPLLSREQGKLVYQHVLSAYFRQYHLYKHIFSHGPMTPPALLGPPNSVHASLDTGLAPPAAELHFATVEPTVHEEQVESVGQELPSASAAANKGSGEGGGMMASSDEAGTVILSPSLLQELEQGANLEQVSEQLAKLRLEWNTKLDVVQQLISSKKATTAAGGPAK</sequence>
<comment type="caution">
    <text evidence="2">The sequence shown here is derived from an EMBL/GenBank/DDBJ whole genome shotgun (WGS) entry which is preliminary data.</text>
</comment>
<dbReference type="OrthoDB" id="10394660at2759"/>
<feature type="region of interest" description="Disordered" evidence="1">
    <location>
        <begin position="263"/>
        <end position="294"/>
    </location>
</feature>